<evidence type="ECO:0000256" key="1">
    <source>
        <dbReference type="SAM" id="Coils"/>
    </source>
</evidence>
<evidence type="ECO:0000313" key="3">
    <source>
        <dbReference type="EMBL" id="CED94382.1"/>
    </source>
</evidence>
<dbReference type="AlphaFoldDB" id="A0A1V1I2A3"/>
<dbReference type="Pfam" id="PF01551">
    <property type="entry name" value="Peptidase_M23"/>
    <property type="match status" value="1"/>
</dbReference>
<reference evidence="3 4" key="1">
    <citation type="submission" date="2014-04" db="EMBL/GenBank/DDBJ databases">
        <authorList>
            <person name="Hornung B.V."/>
        </authorList>
    </citation>
    <scope>NUCLEOTIDE SEQUENCE [LARGE SCALE GENOMIC DNA]</scope>
    <source>
        <strain evidence="3 4">CRIB</strain>
    </source>
</reference>
<dbReference type="EMBL" id="LN555523">
    <property type="protein sequence ID" value="CED94382.1"/>
    <property type="molecule type" value="Genomic_DNA"/>
</dbReference>
<dbReference type="Gene3D" id="2.70.70.10">
    <property type="entry name" value="Glucose Permease (Domain IIA)"/>
    <property type="match status" value="1"/>
</dbReference>
<dbReference type="CDD" id="cd12797">
    <property type="entry name" value="M23_peptidase"/>
    <property type="match status" value="1"/>
</dbReference>
<proteinExistence type="predicted"/>
<gene>
    <name evidence="3" type="ORF">CRIB_1775</name>
</gene>
<dbReference type="KEGG" id="ril:CRIB_1775"/>
<dbReference type="InterPro" id="IPR011055">
    <property type="entry name" value="Dup_hybrid_motif"/>
</dbReference>
<dbReference type="PANTHER" id="PTHR21666">
    <property type="entry name" value="PEPTIDASE-RELATED"/>
    <property type="match status" value="1"/>
</dbReference>
<feature type="coiled-coil region" evidence="1">
    <location>
        <begin position="98"/>
        <end position="139"/>
    </location>
</feature>
<dbReference type="PANTHER" id="PTHR21666:SF270">
    <property type="entry name" value="MUREIN HYDROLASE ACTIVATOR ENVC"/>
    <property type="match status" value="1"/>
</dbReference>
<feature type="domain" description="M23ase beta-sheet core" evidence="2">
    <location>
        <begin position="171"/>
        <end position="265"/>
    </location>
</feature>
<evidence type="ECO:0000313" key="4">
    <source>
        <dbReference type="Proteomes" id="UP000245622"/>
    </source>
</evidence>
<dbReference type="Proteomes" id="UP000245622">
    <property type="component" value="Chromosome 1"/>
</dbReference>
<keyword evidence="4" id="KW-1185">Reference proteome</keyword>
<dbReference type="InterPro" id="IPR050570">
    <property type="entry name" value="Cell_wall_metabolism_enzyme"/>
</dbReference>
<accession>A0A1V1I2A3</accession>
<dbReference type="GeneID" id="82205806"/>
<dbReference type="RefSeq" id="WP_180701909.1">
    <property type="nucleotide sequence ID" value="NZ_CAJUCR010000015.1"/>
</dbReference>
<name>A0A1V1I2A3_9FIRM</name>
<dbReference type="SUPFAM" id="SSF51261">
    <property type="entry name" value="Duplicated hybrid motif"/>
    <property type="match status" value="1"/>
</dbReference>
<keyword evidence="1" id="KW-0175">Coiled coil</keyword>
<sequence>MKKYISFLIVFVSLVLGFSICKKDDFNVYAIEVENKIDLLIENKEIQKKLSLEIENLQNEINLIEESENNNNNQVEVVTVSFIQESIASKEYIEETELESLVKKKSELVDKLQDYTIESIKLEKQIEEEKKEELSLNNTEYLKGLWPVKSYKEISSPFGDRIHPITGKQSFHKGIDIPAPQDTDIISCDDGIVSFSGVMNGYGNVIKIKHFDGKETLYAHNNSNIVEEGDIVKAGQVIAKVGTTGNSTGNHLHFETIINNENINPINVVN</sequence>
<dbReference type="FunFam" id="2.70.70.10:FF:000006">
    <property type="entry name" value="M23 family peptidase"/>
    <property type="match status" value="1"/>
</dbReference>
<dbReference type="InterPro" id="IPR016047">
    <property type="entry name" value="M23ase_b-sheet_dom"/>
</dbReference>
<protein>
    <submittedName>
        <fullName evidence="3">Peptidase, M23 family</fullName>
    </submittedName>
</protein>
<feature type="coiled-coil region" evidence="1">
    <location>
        <begin position="40"/>
        <end position="74"/>
    </location>
</feature>
<dbReference type="GO" id="GO:0004222">
    <property type="term" value="F:metalloendopeptidase activity"/>
    <property type="evidence" value="ECO:0007669"/>
    <property type="project" value="TreeGrafter"/>
</dbReference>
<evidence type="ECO:0000259" key="2">
    <source>
        <dbReference type="Pfam" id="PF01551"/>
    </source>
</evidence>
<organism evidence="3 4">
    <name type="scientific">Romboutsia ilealis</name>
    <dbReference type="NCBI Taxonomy" id="1115758"/>
    <lineage>
        <taxon>Bacteria</taxon>
        <taxon>Bacillati</taxon>
        <taxon>Bacillota</taxon>
        <taxon>Clostridia</taxon>
        <taxon>Peptostreptococcales</taxon>
        <taxon>Peptostreptococcaceae</taxon>
        <taxon>Romboutsia</taxon>
    </lineage>
</organism>